<protein>
    <submittedName>
        <fullName evidence="2">Uncharacterized protein</fullName>
    </submittedName>
</protein>
<dbReference type="VEuPathDB" id="FungiDB:ASPVEDRAFT_23291"/>
<evidence type="ECO:0000313" key="2">
    <source>
        <dbReference type="EMBL" id="OJI96273.1"/>
    </source>
</evidence>
<accession>A0A1L9P4D8</accession>
<dbReference type="AlphaFoldDB" id="A0A1L9P4D8"/>
<gene>
    <name evidence="2" type="ORF">ASPVEDRAFT_23291</name>
</gene>
<dbReference type="Proteomes" id="UP000184073">
    <property type="component" value="Unassembled WGS sequence"/>
</dbReference>
<organism evidence="2 3">
    <name type="scientific">Aspergillus versicolor CBS 583.65</name>
    <dbReference type="NCBI Taxonomy" id="1036611"/>
    <lineage>
        <taxon>Eukaryota</taxon>
        <taxon>Fungi</taxon>
        <taxon>Dikarya</taxon>
        <taxon>Ascomycota</taxon>
        <taxon>Pezizomycotina</taxon>
        <taxon>Eurotiomycetes</taxon>
        <taxon>Eurotiomycetidae</taxon>
        <taxon>Eurotiales</taxon>
        <taxon>Aspergillaceae</taxon>
        <taxon>Aspergillus</taxon>
        <taxon>Aspergillus subgen. Nidulantes</taxon>
    </lineage>
</organism>
<keyword evidence="3" id="KW-1185">Reference proteome</keyword>
<feature type="chain" id="PRO_5012611906" evidence="1">
    <location>
        <begin position="20"/>
        <end position="106"/>
    </location>
</feature>
<dbReference type="RefSeq" id="XP_040662036.1">
    <property type="nucleotide sequence ID" value="XM_040809533.1"/>
</dbReference>
<dbReference type="OrthoDB" id="4438892at2759"/>
<evidence type="ECO:0000256" key="1">
    <source>
        <dbReference type="SAM" id="SignalP"/>
    </source>
</evidence>
<keyword evidence="1" id="KW-0732">Signal</keyword>
<feature type="signal peptide" evidence="1">
    <location>
        <begin position="1"/>
        <end position="19"/>
    </location>
</feature>
<proteinExistence type="predicted"/>
<dbReference type="GeneID" id="63725044"/>
<sequence length="106" mass="11190">MRSTILATVVASLAVFTSAAPAEDKRQISSVSLTFYGADGQKFSQTFNTDGQSTDVDNSLVVEKVYNPGGAICSVLGVNGDVYSVPINTHELDKPQAIKSASCHHL</sequence>
<name>A0A1L9P4D8_ASPVE</name>
<reference evidence="3" key="1">
    <citation type="journal article" date="2017" name="Genome Biol.">
        <title>Comparative genomics reveals high biological diversity and specific adaptations in the industrially and medically important fungal genus Aspergillus.</title>
        <authorList>
            <person name="de Vries R.P."/>
            <person name="Riley R."/>
            <person name="Wiebenga A."/>
            <person name="Aguilar-Osorio G."/>
            <person name="Amillis S."/>
            <person name="Uchima C.A."/>
            <person name="Anderluh G."/>
            <person name="Asadollahi M."/>
            <person name="Askin M."/>
            <person name="Barry K."/>
            <person name="Battaglia E."/>
            <person name="Bayram O."/>
            <person name="Benocci T."/>
            <person name="Braus-Stromeyer S.A."/>
            <person name="Caldana C."/>
            <person name="Canovas D."/>
            <person name="Cerqueira G.C."/>
            <person name="Chen F."/>
            <person name="Chen W."/>
            <person name="Choi C."/>
            <person name="Clum A."/>
            <person name="Dos Santos R.A."/>
            <person name="Damasio A.R."/>
            <person name="Diallinas G."/>
            <person name="Emri T."/>
            <person name="Fekete E."/>
            <person name="Flipphi M."/>
            <person name="Freyberg S."/>
            <person name="Gallo A."/>
            <person name="Gournas C."/>
            <person name="Habgood R."/>
            <person name="Hainaut M."/>
            <person name="Harispe M.L."/>
            <person name="Henrissat B."/>
            <person name="Hilden K.S."/>
            <person name="Hope R."/>
            <person name="Hossain A."/>
            <person name="Karabika E."/>
            <person name="Karaffa L."/>
            <person name="Karanyi Z."/>
            <person name="Krasevec N."/>
            <person name="Kuo A."/>
            <person name="Kusch H."/>
            <person name="LaButti K."/>
            <person name="Lagendijk E.L."/>
            <person name="Lapidus A."/>
            <person name="Levasseur A."/>
            <person name="Lindquist E."/>
            <person name="Lipzen A."/>
            <person name="Logrieco A.F."/>
            <person name="MacCabe A."/>
            <person name="Maekelae M.R."/>
            <person name="Malavazi I."/>
            <person name="Melin P."/>
            <person name="Meyer V."/>
            <person name="Mielnichuk N."/>
            <person name="Miskei M."/>
            <person name="Molnar A.P."/>
            <person name="Mule G."/>
            <person name="Ngan C.Y."/>
            <person name="Orejas M."/>
            <person name="Orosz E."/>
            <person name="Ouedraogo J.P."/>
            <person name="Overkamp K.M."/>
            <person name="Park H.-S."/>
            <person name="Perrone G."/>
            <person name="Piumi F."/>
            <person name="Punt P.J."/>
            <person name="Ram A.F."/>
            <person name="Ramon A."/>
            <person name="Rauscher S."/>
            <person name="Record E."/>
            <person name="Riano-Pachon D.M."/>
            <person name="Robert V."/>
            <person name="Roehrig J."/>
            <person name="Ruller R."/>
            <person name="Salamov A."/>
            <person name="Salih N.S."/>
            <person name="Samson R.A."/>
            <person name="Sandor E."/>
            <person name="Sanguinetti M."/>
            <person name="Schuetze T."/>
            <person name="Sepcic K."/>
            <person name="Shelest E."/>
            <person name="Sherlock G."/>
            <person name="Sophianopoulou V."/>
            <person name="Squina F.M."/>
            <person name="Sun H."/>
            <person name="Susca A."/>
            <person name="Todd R.B."/>
            <person name="Tsang A."/>
            <person name="Unkles S.E."/>
            <person name="van de Wiele N."/>
            <person name="van Rossen-Uffink D."/>
            <person name="Oliveira J.V."/>
            <person name="Vesth T.C."/>
            <person name="Visser J."/>
            <person name="Yu J.-H."/>
            <person name="Zhou M."/>
            <person name="Andersen M.R."/>
            <person name="Archer D.B."/>
            <person name="Baker S.E."/>
            <person name="Benoit I."/>
            <person name="Brakhage A.A."/>
            <person name="Braus G.H."/>
            <person name="Fischer R."/>
            <person name="Frisvad J.C."/>
            <person name="Goldman G.H."/>
            <person name="Houbraken J."/>
            <person name="Oakley B."/>
            <person name="Pocsi I."/>
            <person name="Scazzocchio C."/>
            <person name="Seiboth B."/>
            <person name="vanKuyk P.A."/>
            <person name="Wortman J."/>
            <person name="Dyer P.S."/>
            <person name="Grigoriev I.V."/>
        </authorList>
    </citation>
    <scope>NUCLEOTIDE SEQUENCE [LARGE SCALE GENOMIC DNA]</scope>
    <source>
        <strain evidence="3">CBS 583.65</strain>
    </source>
</reference>
<evidence type="ECO:0000313" key="3">
    <source>
        <dbReference type="Proteomes" id="UP000184073"/>
    </source>
</evidence>
<dbReference type="EMBL" id="KV878125">
    <property type="protein sequence ID" value="OJI96273.1"/>
    <property type="molecule type" value="Genomic_DNA"/>
</dbReference>